<feature type="transmembrane region" description="Helical" evidence="3">
    <location>
        <begin position="218"/>
        <end position="243"/>
    </location>
</feature>
<feature type="non-terminal residue" evidence="4">
    <location>
        <position position="1"/>
    </location>
</feature>
<organism evidence="4 5">
    <name type="scientific">Sinanodonta woodiana</name>
    <name type="common">Chinese pond mussel</name>
    <name type="synonym">Anodonta woodiana</name>
    <dbReference type="NCBI Taxonomy" id="1069815"/>
    <lineage>
        <taxon>Eukaryota</taxon>
        <taxon>Metazoa</taxon>
        <taxon>Spiralia</taxon>
        <taxon>Lophotrochozoa</taxon>
        <taxon>Mollusca</taxon>
        <taxon>Bivalvia</taxon>
        <taxon>Autobranchia</taxon>
        <taxon>Heteroconchia</taxon>
        <taxon>Palaeoheterodonta</taxon>
        <taxon>Unionida</taxon>
        <taxon>Unionoidea</taxon>
        <taxon>Unionidae</taxon>
        <taxon>Unioninae</taxon>
        <taxon>Sinanodonta</taxon>
    </lineage>
</organism>
<gene>
    <name evidence="4" type="ORF">ACJMK2_032231</name>
</gene>
<keyword evidence="3" id="KW-0812">Transmembrane</keyword>
<feature type="coiled-coil region" evidence="2">
    <location>
        <begin position="336"/>
        <end position="370"/>
    </location>
</feature>
<keyword evidence="3" id="KW-0472">Membrane</keyword>
<evidence type="ECO:0000313" key="5">
    <source>
        <dbReference type="Proteomes" id="UP001634394"/>
    </source>
</evidence>
<dbReference type="Gene3D" id="2.170.300.10">
    <property type="entry name" value="Tie2 ligand-binding domain superfamily"/>
    <property type="match status" value="1"/>
</dbReference>
<evidence type="ECO:0000256" key="1">
    <source>
        <dbReference type="ARBA" id="ARBA00022536"/>
    </source>
</evidence>
<keyword evidence="1" id="KW-0245">EGF-like domain</keyword>
<sequence>SDQLSGVKLFIGNVSRPWMYNQEIPSNTSSMVKLVYKPNYAIASVISLMRVGPLLALCEVTVEGECLNGMFSEFCNLTCGRCFADQPCDKDNGTCPMGCDQGWKGKLCKEGCERGNYAYNCNETCGNCLYGNNSCSVMDGKCSNGCKAGWQGDQCNIGCERGTYGYNCIETCGHCLYGNTSCDTANGNCINGCIAEWQGYSCKRGTLGTIHGDVGPNVGVIVGAVLTVVGVSIFALVIIIVIVKNGRKKDKVKSNTDNVTTPAQYANMVVGNPACNNVRSREESETTFTAIEAASPQTGMPIEATKTMNGLIEHDVLVHNSYEKLRYVTDSTESAYTTLDHNLEEFIEALQSIEEKLRNLEEKRKYLVGRNEINLRQELAKTTENEK</sequence>
<evidence type="ECO:0000313" key="4">
    <source>
        <dbReference type="EMBL" id="KAL3879955.1"/>
    </source>
</evidence>
<keyword evidence="3" id="KW-1133">Transmembrane helix</keyword>
<name>A0ABD3X511_SINWO</name>
<dbReference type="PANTHER" id="PTHR24043:SF8">
    <property type="entry name" value="EGF-LIKE DOMAIN-CONTAINING PROTEIN"/>
    <property type="match status" value="1"/>
</dbReference>
<keyword evidence="5" id="KW-1185">Reference proteome</keyword>
<comment type="caution">
    <text evidence="4">The sequence shown here is derived from an EMBL/GenBank/DDBJ whole genome shotgun (WGS) entry which is preliminary data.</text>
</comment>
<reference evidence="4 5" key="1">
    <citation type="submission" date="2024-11" db="EMBL/GenBank/DDBJ databases">
        <title>Chromosome-level genome assembly of the freshwater bivalve Anodonta woodiana.</title>
        <authorList>
            <person name="Chen X."/>
        </authorList>
    </citation>
    <scope>NUCLEOTIDE SEQUENCE [LARGE SCALE GENOMIC DNA]</scope>
    <source>
        <strain evidence="4">MN2024</strain>
        <tissue evidence="4">Gills</tissue>
    </source>
</reference>
<dbReference type="InterPro" id="IPR042635">
    <property type="entry name" value="MEGF10/SREC1/2-like"/>
</dbReference>
<keyword evidence="2" id="KW-0175">Coiled coil</keyword>
<dbReference type="EMBL" id="JBJQND010000004">
    <property type="protein sequence ID" value="KAL3879955.1"/>
    <property type="molecule type" value="Genomic_DNA"/>
</dbReference>
<protein>
    <submittedName>
        <fullName evidence="4">Uncharacterized protein</fullName>
    </submittedName>
</protein>
<dbReference type="Proteomes" id="UP001634394">
    <property type="component" value="Unassembled WGS sequence"/>
</dbReference>
<evidence type="ECO:0000256" key="3">
    <source>
        <dbReference type="SAM" id="Phobius"/>
    </source>
</evidence>
<dbReference type="PANTHER" id="PTHR24043">
    <property type="entry name" value="SCAVENGER RECEPTOR CLASS F"/>
    <property type="match status" value="1"/>
</dbReference>
<accession>A0ABD3X511</accession>
<proteinExistence type="predicted"/>
<evidence type="ECO:0000256" key="2">
    <source>
        <dbReference type="SAM" id="Coils"/>
    </source>
</evidence>
<dbReference type="AlphaFoldDB" id="A0ABD3X511"/>